<sequence length="255" mass="26414">MSSNRRFEGRSVIVTGAGSGIGEATARAFAAEGGLVTIAELDGDKGRAVCDAIVADGGKARFVETDATDEASVRAMVEAACAAHGPVRHAFNNVGAAKLGSLEELSLEDWNWTVQISLTSTFLAMKHEIPVMKANGGGTIVNTASMSGRIFTPSAPASYSAAKAGVIHLSHYASCTYARDNIRVNSVLPGLTATPQIASMFTLEQQAEVASHHQMIHRCVQPSEIAAAVLFLSSDEAAMITGRGIEISGGGAHAS</sequence>
<dbReference type="InterPro" id="IPR036291">
    <property type="entry name" value="NAD(P)-bd_dom_sf"/>
</dbReference>
<proteinExistence type="inferred from homology"/>
<reference evidence="4" key="1">
    <citation type="submission" date="2017-02" db="EMBL/GenBank/DDBJ databases">
        <authorList>
            <person name="Varghese N."/>
            <person name="Submissions S."/>
        </authorList>
    </citation>
    <scope>NUCLEOTIDE SEQUENCE [LARGE SCALE GENOMIC DNA]</scope>
    <source>
        <strain evidence="4">UM2</strain>
    </source>
</reference>
<dbReference type="STRING" id="439228.SAMN06295920_101556"/>
<keyword evidence="4" id="KW-1185">Reference proteome</keyword>
<protein>
    <submittedName>
        <fullName evidence="3">NAD(P)-dependent dehydrogenase, short-chain alcohol dehydrogenase family</fullName>
    </submittedName>
</protein>
<dbReference type="SUPFAM" id="SSF51735">
    <property type="entry name" value="NAD(P)-binding Rossmann-fold domains"/>
    <property type="match status" value="1"/>
</dbReference>
<name>A0A1T5A3Y3_9SPHN</name>
<keyword evidence="2" id="KW-0560">Oxidoreductase</keyword>
<organism evidence="3 4">
    <name type="scientific">Rhizorhabdus histidinilytica</name>
    <dbReference type="NCBI Taxonomy" id="439228"/>
    <lineage>
        <taxon>Bacteria</taxon>
        <taxon>Pseudomonadati</taxon>
        <taxon>Pseudomonadota</taxon>
        <taxon>Alphaproteobacteria</taxon>
        <taxon>Sphingomonadales</taxon>
        <taxon>Sphingomonadaceae</taxon>
        <taxon>Rhizorhabdus</taxon>
    </lineage>
</organism>
<dbReference type="Pfam" id="PF13561">
    <property type="entry name" value="adh_short_C2"/>
    <property type="match status" value="1"/>
</dbReference>
<evidence type="ECO:0000313" key="3">
    <source>
        <dbReference type="EMBL" id="SKB29690.1"/>
    </source>
</evidence>
<dbReference type="PRINTS" id="PR00081">
    <property type="entry name" value="GDHRDH"/>
</dbReference>
<dbReference type="CDD" id="cd05233">
    <property type="entry name" value="SDR_c"/>
    <property type="match status" value="1"/>
</dbReference>
<evidence type="ECO:0000256" key="2">
    <source>
        <dbReference type="ARBA" id="ARBA00023002"/>
    </source>
</evidence>
<dbReference type="GO" id="GO:0016491">
    <property type="term" value="F:oxidoreductase activity"/>
    <property type="evidence" value="ECO:0007669"/>
    <property type="project" value="UniProtKB-KW"/>
</dbReference>
<accession>A0A1T5A3Y3</accession>
<dbReference type="FunFam" id="3.40.50.720:FF:000084">
    <property type="entry name" value="Short-chain dehydrogenase reductase"/>
    <property type="match status" value="1"/>
</dbReference>
<dbReference type="AlphaFoldDB" id="A0A1T5A3Y3"/>
<dbReference type="Proteomes" id="UP000189818">
    <property type="component" value="Unassembled WGS sequence"/>
</dbReference>
<dbReference type="PANTHER" id="PTHR24321:SF11">
    <property type="entry name" value="BLR0893 PROTEIN"/>
    <property type="match status" value="1"/>
</dbReference>
<evidence type="ECO:0000256" key="1">
    <source>
        <dbReference type="ARBA" id="ARBA00006484"/>
    </source>
</evidence>
<dbReference type="EMBL" id="FUYM01000001">
    <property type="protein sequence ID" value="SKB29690.1"/>
    <property type="molecule type" value="Genomic_DNA"/>
</dbReference>
<dbReference type="RefSeq" id="WP_079646484.1">
    <property type="nucleotide sequence ID" value="NZ_FUYM01000001.1"/>
</dbReference>
<dbReference type="InterPro" id="IPR002347">
    <property type="entry name" value="SDR_fam"/>
</dbReference>
<dbReference type="OrthoDB" id="9792355at2"/>
<dbReference type="PANTHER" id="PTHR24321">
    <property type="entry name" value="DEHYDROGENASES, SHORT CHAIN"/>
    <property type="match status" value="1"/>
</dbReference>
<evidence type="ECO:0000313" key="4">
    <source>
        <dbReference type="Proteomes" id="UP000189818"/>
    </source>
</evidence>
<dbReference type="Gene3D" id="3.40.50.720">
    <property type="entry name" value="NAD(P)-binding Rossmann-like Domain"/>
    <property type="match status" value="1"/>
</dbReference>
<gene>
    <name evidence="3" type="ORF">SAMN06295920_101556</name>
</gene>
<comment type="similarity">
    <text evidence="1">Belongs to the short-chain dehydrogenases/reductases (SDR) family.</text>
</comment>